<keyword evidence="4 9" id="KW-0347">Helicase</keyword>
<keyword evidence="2 9" id="KW-0547">Nucleotide-binding</keyword>
<dbReference type="GO" id="GO:0008186">
    <property type="term" value="F:ATP-dependent activity, acting on RNA"/>
    <property type="evidence" value="ECO:0007669"/>
    <property type="project" value="UniProtKB-UniRule"/>
</dbReference>
<keyword evidence="6 9" id="KW-0694">RNA-binding</keyword>
<feature type="binding site" evidence="9">
    <location>
        <begin position="240"/>
        <end position="245"/>
    </location>
    <ligand>
        <name>ATP</name>
        <dbReference type="ChEBI" id="CHEBI:30616"/>
    </ligand>
</feature>
<dbReference type="InterPro" id="IPR003593">
    <property type="entry name" value="AAA+_ATPase"/>
</dbReference>
<evidence type="ECO:0000256" key="6">
    <source>
        <dbReference type="ARBA" id="ARBA00022884"/>
    </source>
</evidence>
<feature type="domain" description="Rho RNA-BD" evidence="13">
    <location>
        <begin position="118"/>
        <end position="190"/>
    </location>
</feature>
<dbReference type="CDD" id="cd01128">
    <property type="entry name" value="rho_factor_C"/>
    <property type="match status" value="1"/>
</dbReference>
<evidence type="ECO:0000256" key="2">
    <source>
        <dbReference type="ARBA" id="ARBA00022741"/>
    </source>
</evidence>
<dbReference type="SMART" id="SM00357">
    <property type="entry name" value="CSP"/>
    <property type="match status" value="1"/>
</dbReference>
<accession>A0A0G0TTY4</accession>
<dbReference type="Pfam" id="PF07497">
    <property type="entry name" value="Rho_RNA_bind"/>
    <property type="match status" value="1"/>
</dbReference>
<dbReference type="SUPFAM" id="SSF52540">
    <property type="entry name" value="P-loop containing nucleoside triphosphate hydrolases"/>
    <property type="match status" value="1"/>
</dbReference>
<dbReference type="GO" id="GO:0005524">
    <property type="term" value="F:ATP binding"/>
    <property type="evidence" value="ECO:0007669"/>
    <property type="project" value="UniProtKB-UniRule"/>
</dbReference>
<dbReference type="NCBIfam" id="TIGR00767">
    <property type="entry name" value="rho"/>
    <property type="match status" value="1"/>
</dbReference>
<evidence type="ECO:0000256" key="7">
    <source>
        <dbReference type="ARBA" id="ARBA00023015"/>
    </source>
</evidence>
<dbReference type="SUPFAM" id="SSF50249">
    <property type="entry name" value="Nucleic acid-binding proteins"/>
    <property type="match status" value="1"/>
</dbReference>
<dbReference type="Proteomes" id="UP000034881">
    <property type="component" value="Unassembled WGS sequence"/>
</dbReference>
<feature type="region of interest" description="Disordered" evidence="12">
    <location>
        <begin position="1"/>
        <end position="114"/>
    </location>
</feature>
<dbReference type="InterPro" id="IPR004665">
    <property type="entry name" value="Term_rho"/>
</dbReference>
<keyword evidence="7 9" id="KW-0805">Transcription regulation</keyword>
<keyword evidence="8 9" id="KW-0804">Transcription</keyword>
<evidence type="ECO:0000256" key="1">
    <source>
        <dbReference type="ARBA" id="ARBA00022472"/>
    </source>
</evidence>
<evidence type="ECO:0000256" key="9">
    <source>
        <dbReference type="HAMAP-Rule" id="MF_01884"/>
    </source>
</evidence>
<proteinExistence type="inferred from homology"/>
<dbReference type="EC" id="3.6.4.-" evidence="9 10"/>
<dbReference type="PANTHER" id="PTHR46425">
    <property type="entry name" value="TRANSCRIPTION TERMINATION FACTOR RHO"/>
    <property type="match status" value="1"/>
</dbReference>
<dbReference type="PANTHER" id="PTHR46425:SF1">
    <property type="entry name" value="TRANSCRIPTION TERMINATION FACTOR RHO"/>
    <property type="match status" value="1"/>
</dbReference>
<dbReference type="PATRIC" id="fig|1618431.3.peg.1208"/>
<dbReference type="InterPro" id="IPR011129">
    <property type="entry name" value="CSD"/>
</dbReference>
<dbReference type="HAMAP" id="MF_01884">
    <property type="entry name" value="Rho"/>
    <property type="match status" value="1"/>
</dbReference>
<sequence>MPSTRSFKPKKSSVVSSQSSDSLKADSAASLKTESYSPEELVGEPSAPVIPGDPPAGGERGNFDNKSNDDRGGYGYRPKYGSPRYAGGAGNGGGYQNGGSPRSAGGAGRDYQDRDVPTEEVSGILDIMPEGHGFLRPKYIPSDADVYISASQIRRFWLRPGDFIEGAARPPKETERYFGLLQVNKINGVEADKLISSDGRPVKRPKFEDLTAIYPNKHLKLETGKSPLSQRVIDLISPIGFGQRGLVVSPPKAGKTTILKDLAAGIAKNHPDVILMAVLVGERPEEVTDISRSIKGDVIASNFDEPAESQTTAAEIALERAKRLVESGKDVVILLDSITRLGRAYNLSVPPSGRTLSGGFDPVALYPPKHFFGAARNCEEGGSLTIIGTALVDTGSRMDDLIYEEFKGTGNMELHLDRRLAERRIYPSINIEASGTRQEQLLFPESIYKQMIIMRRMIGILNENEKTEIFLERLIKTASNEEFLGTLKDVK</sequence>
<evidence type="ECO:0000256" key="8">
    <source>
        <dbReference type="ARBA" id="ARBA00023163"/>
    </source>
</evidence>
<dbReference type="InterPro" id="IPR027417">
    <property type="entry name" value="P-loop_NTPase"/>
</dbReference>
<dbReference type="InterPro" id="IPR000194">
    <property type="entry name" value="ATPase_F1/V1/A1_a/bsu_nucl-bd"/>
</dbReference>
<dbReference type="PROSITE" id="PS51856">
    <property type="entry name" value="RHO_RNA_BD"/>
    <property type="match status" value="1"/>
</dbReference>
<dbReference type="InterPro" id="IPR011113">
    <property type="entry name" value="Rho_RNA-bd"/>
</dbReference>
<dbReference type="Gene3D" id="3.40.50.300">
    <property type="entry name" value="P-loop containing nucleotide triphosphate hydrolases"/>
    <property type="match status" value="1"/>
</dbReference>
<evidence type="ECO:0000256" key="10">
    <source>
        <dbReference type="NCBIfam" id="TIGR00767"/>
    </source>
</evidence>
<dbReference type="AlphaFoldDB" id="A0A0G0TTY4"/>
<dbReference type="SMART" id="SM00382">
    <property type="entry name" value="AAA"/>
    <property type="match status" value="1"/>
</dbReference>
<comment type="caution">
    <text evidence="9">Lacks conserved residue(s) required for the propagation of feature annotation.</text>
</comment>
<dbReference type="GO" id="GO:0004386">
    <property type="term" value="F:helicase activity"/>
    <property type="evidence" value="ECO:0007669"/>
    <property type="project" value="UniProtKB-UniRule"/>
</dbReference>
<organism evidence="14 15">
    <name type="scientific">Candidatus Daviesbacteria bacterium GW2011_GWC2_40_12</name>
    <dbReference type="NCBI Taxonomy" id="1618431"/>
    <lineage>
        <taxon>Bacteria</taxon>
        <taxon>Candidatus Daviesiibacteriota</taxon>
    </lineage>
</organism>
<dbReference type="GO" id="GO:0016787">
    <property type="term" value="F:hydrolase activity"/>
    <property type="evidence" value="ECO:0007669"/>
    <property type="project" value="UniProtKB-KW"/>
</dbReference>
<evidence type="ECO:0000256" key="5">
    <source>
        <dbReference type="ARBA" id="ARBA00022840"/>
    </source>
</evidence>
<gene>
    <name evidence="9" type="primary">rho</name>
    <name evidence="14" type="ORF">UT77_C0013G0027</name>
</gene>
<evidence type="ECO:0000313" key="15">
    <source>
        <dbReference type="Proteomes" id="UP000034881"/>
    </source>
</evidence>
<feature type="binding site" evidence="9">
    <location>
        <position position="283"/>
    </location>
    <ligand>
        <name>ATP</name>
        <dbReference type="ChEBI" id="CHEBI:30616"/>
    </ligand>
</feature>
<keyword evidence="1 9" id="KW-0806">Transcription termination</keyword>
<comment type="caution">
    <text evidence="14">The sequence shown here is derived from an EMBL/GenBank/DDBJ whole genome shotgun (WGS) entry which is preliminary data.</text>
</comment>
<evidence type="ECO:0000256" key="3">
    <source>
        <dbReference type="ARBA" id="ARBA00022801"/>
    </source>
</evidence>
<dbReference type="GO" id="GO:0003723">
    <property type="term" value="F:RNA binding"/>
    <property type="evidence" value="ECO:0007669"/>
    <property type="project" value="UniProtKB-UniRule"/>
</dbReference>
<protein>
    <recommendedName>
        <fullName evidence="9 10">Transcription termination factor Rho</fullName>
        <ecNumber evidence="9 10">3.6.4.-</ecNumber>
    </recommendedName>
    <alternativeName>
        <fullName evidence="9">ATP-dependent helicase Rho</fullName>
    </alternativeName>
</protein>
<evidence type="ECO:0000256" key="4">
    <source>
        <dbReference type="ARBA" id="ARBA00022806"/>
    </source>
</evidence>
<reference evidence="14 15" key="1">
    <citation type="journal article" date="2015" name="Nature">
        <title>rRNA introns, odd ribosomes, and small enigmatic genomes across a large radiation of phyla.</title>
        <authorList>
            <person name="Brown C.T."/>
            <person name="Hug L.A."/>
            <person name="Thomas B.C."/>
            <person name="Sharon I."/>
            <person name="Castelle C.J."/>
            <person name="Singh A."/>
            <person name="Wilkins M.J."/>
            <person name="Williams K.H."/>
            <person name="Banfield J.F."/>
        </authorList>
    </citation>
    <scope>NUCLEOTIDE SEQUENCE [LARGE SCALE GENOMIC DNA]</scope>
</reference>
<feature type="compositionally biased region" description="Low complexity" evidence="12">
    <location>
        <begin position="12"/>
        <end position="32"/>
    </location>
</feature>
<dbReference type="InterPro" id="IPR012340">
    <property type="entry name" value="NA-bd_OB-fold"/>
</dbReference>
<feature type="binding site" evidence="9">
    <location>
        <begin position="252"/>
        <end position="257"/>
    </location>
    <ligand>
        <name>ATP</name>
        <dbReference type="ChEBI" id="CHEBI:30616"/>
    </ligand>
</feature>
<dbReference type="InterPro" id="IPR041703">
    <property type="entry name" value="Rho_factor_ATP-bd"/>
</dbReference>
<dbReference type="GO" id="GO:0006353">
    <property type="term" value="P:DNA-templated transcription termination"/>
    <property type="evidence" value="ECO:0007669"/>
    <property type="project" value="UniProtKB-UniRule"/>
</dbReference>
<evidence type="ECO:0000256" key="11">
    <source>
        <dbReference type="PROSITE-ProRule" id="PRU01203"/>
    </source>
</evidence>
<keyword evidence="5 9" id="KW-0067">ATP-binding</keyword>
<feature type="compositionally biased region" description="Basic and acidic residues" evidence="12">
    <location>
        <begin position="61"/>
        <end position="72"/>
    </location>
</feature>
<feature type="compositionally biased region" description="Gly residues" evidence="12">
    <location>
        <begin position="87"/>
        <end position="97"/>
    </location>
</feature>
<evidence type="ECO:0000256" key="12">
    <source>
        <dbReference type="SAM" id="MobiDB-lite"/>
    </source>
</evidence>
<evidence type="ECO:0000313" key="14">
    <source>
        <dbReference type="EMBL" id="KKR41357.1"/>
    </source>
</evidence>
<evidence type="ECO:0000259" key="13">
    <source>
        <dbReference type="PROSITE" id="PS51856"/>
    </source>
</evidence>
<keyword evidence="3 9" id="KW-0378">Hydrolase</keyword>
<dbReference type="NCBIfam" id="NF006886">
    <property type="entry name" value="PRK09376.1"/>
    <property type="match status" value="1"/>
</dbReference>
<dbReference type="EMBL" id="LBYB01000013">
    <property type="protein sequence ID" value="KKR41357.1"/>
    <property type="molecule type" value="Genomic_DNA"/>
</dbReference>
<dbReference type="CDD" id="cd04459">
    <property type="entry name" value="Rho_CSD"/>
    <property type="match status" value="1"/>
</dbReference>
<dbReference type="Gene3D" id="2.40.50.140">
    <property type="entry name" value="Nucleic acid-binding proteins"/>
    <property type="match status" value="1"/>
</dbReference>
<comment type="function">
    <text evidence="9">Facilitates transcription termination by a mechanism that involves Rho binding to the nascent RNA, activation of Rho's RNA-dependent ATPase activity, and release of the mRNA from the DNA template.</text>
</comment>
<name>A0A0G0TTY4_9BACT</name>
<comment type="subunit">
    <text evidence="9">Homohexamer. The homohexamer assembles into an open ring structure.</text>
</comment>
<dbReference type="Pfam" id="PF00006">
    <property type="entry name" value="ATP-synt_ab"/>
    <property type="match status" value="1"/>
</dbReference>
<comment type="similarity">
    <text evidence="9 11">Belongs to the Rho family.</text>
</comment>